<dbReference type="KEGG" id="dpl:KGM_201502"/>
<dbReference type="InterPro" id="IPR022041">
    <property type="entry name" value="Methyltransf_FA"/>
</dbReference>
<feature type="domain" description="Farnesoic acid O-methyl transferase" evidence="1">
    <location>
        <begin position="14"/>
        <end position="127"/>
    </location>
</feature>
<dbReference type="SMART" id="SM00696">
    <property type="entry name" value="DM9"/>
    <property type="match status" value="2"/>
</dbReference>
<dbReference type="Pfam" id="PF11901">
    <property type="entry name" value="DM9"/>
    <property type="match status" value="1"/>
</dbReference>
<dbReference type="GO" id="GO:0032259">
    <property type="term" value="P:methylation"/>
    <property type="evidence" value="ECO:0007669"/>
    <property type="project" value="UniProtKB-KW"/>
</dbReference>
<dbReference type="InParanoid" id="A0A212FKL8"/>
<dbReference type="AlphaFoldDB" id="A0A212FKL8"/>
<comment type="caution">
    <text evidence="2">The sequence shown here is derived from an EMBL/GenBank/DDBJ whole genome shotgun (WGS) entry which is preliminary data.</text>
</comment>
<sequence length="352" mass="39494">MVDFTDLTVSNKEENKFYKIGNCALKFSVKSKGGVAIGLASCPGDDTIHWIVIGNRFSWIVQTDKIKTPGILSEHEYRPFWVSWYNNQIRFGVGGLSTPIAETTKFKDIKYLTFSTFKRNIVKFKLQLPLDLPDPVYKEIDTGKLRWVKMTNGVLPEGALIGGFENEILYIMRVMHESALTPGKYVPSEKAGFVAWGYRSHRKTEDIEILCGYDGIWVPTEKDIIPFGAPICGLTEYGEDMFVGRALYDDILMPGKIAPSHKILCGYDGIWKLLRPTIKKMSLPGAVQGGYKLVQSVSGINQEPLFVCRALDTTGVIPGSLKTLTKFCDYASEEKSQWSSTYEILTVLNPEE</sequence>
<keyword evidence="3" id="KW-1185">Reference proteome</keyword>
<accession>A0A212FKL8</accession>
<dbReference type="InterPro" id="IPR006616">
    <property type="entry name" value="DM9_repeat"/>
</dbReference>
<dbReference type="EMBL" id="AGBW02008034">
    <property type="protein sequence ID" value="OWR54239.1"/>
    <property type="molecule type" value="Genomic_DNA"/>
</dbReference>
<proteinExistence type="predicted"/>
<dbReference type="eggNOG" id="ENOG502QVPV">
    <property type="taxonomic scope" value="Eukaryota"/>
</dbReference>
<name>A0A212FKL8_DANPL</name>
<dbReference type="GO" id="GO:0008168">
    <property type="term" value="F:methyltransferase activity"/>
    <property type="evidence" value="ECO:0007669"/>
    <property type="project" value="UniProtKB-KW"/>
</dbReference>
<keyword evidence="2" id="KW-0808">Transferase</keyword>
<reference evidence="2 3" key="1">
    <citation type="journal article" date="2011" name="Cell">
        <title>The monarch butterfly genome yields insights into long-distance migration.</title>
        <authorList>
            <person name="Zhan S."/>
            <person name="Merlin C."/>
            <person name="Boore J.L."/>
            <person name="Reppert S.M."/>
        </authorList>
    </citation>
    <scope>NUCLEOTIDE SEQUENCE [LARGE SCALE GENOMIC DNA]</scope>
    <source>
        <strain evidence="2">F-2</strain>
    </source>
</reference>
<evidence type="ECO:0000313" key="2">
    <source>
        <dbReference type="EMBL" id="OWR54239.1"/>
    </source>
</evidence>
<gene>
    <name evidence="2" type="ORF">KGM_201502</name>
</gene>
<evidence type="ECO:0000259" key="1">
    <source>
        <dbReference type="Pfam" id="PF12248"/>
    </source>
</evidence>
<keyword evidence="2" id="KW-0489">Methyltransferase</keyword>
<dbReference type="PANTHER" id="PTHR31649">
    <property type="entry name" value="AGAP009604-PA"/>
    <property type="match status" value="1"/>
</dbReference>
<dbReference type="PANTHER" id="PTHR31649:SF1">
    <property type="entry name" value="FARNESOIC ACID O-METHYL TRANSFERASE DOMAIN-CONTAINING PROTEIN"/>
    <property type="match status" value="1"/>
</dbReference>
<evidence type="ECO:0000313" key="3">
    <source>
        <dbReference type="Proteomes" id="UP000007151"/>
    </source>
</evidence>
<protein>
    <submittedName>
        <fullName evidence="2">Farnesoic acid methyltransferase</fullName>
    </submittedName>
</protein>
<dbReference type="Proteomes" id="UP000007151">
    <property type="component" value="Unassembled WGS sequence"/>
</dbReference>
<dbReference type="Pfam" id="PF12248">
    <property type="entry name" value="Methyltransf_FA"/>
    <property type="match status" value="1"/>
</dbReference>
<organism evidence="2 3">
    <name type="scientific">Danaus plexippus plexippus</name>
    <dbReference type="NCBI Taxonomy" id="278856"/>
    <lineage>
        <taxon>Eukaryota</taxon>
        <taxon>Metazoa</taxon>
        <taxon>Ecdysozoa</taxon>
        <taxon>Arthropoda</taxon>
        <taxon>Hexapoda</taxon>
        <taxon>Insecta</taxon>
        <taxon>Pterygota</taxon>
        <taxon>Neoptera</taxon>
        <taxon>Endopterygota</taxon>
        <taxon>Lepidoptera</taxon>
        <taxon>Glossata</taxon>
        <taxon>Ditrysia</taxon>
        <taxon>Papilionoidea</taxon>
        <taxon>Nymphalidae</taxon>
        <taxon>Danainae</taxon>
        <taxon>Danaini</taxon>
        <taxon>Danaina</taxon>
        <taxon>Danaus</taxon>
        <taxon>Danaus</taxon>
    </lineage>
</organism>